<evidence type="ECO:0000313" key="3">
    <source>
        <dbReference type="EMBL" id="CAL4774540.1"/>
    </source>
</evidence>
<evidence type="ECO:0000313" key="4">
    <source>
        <dbReference type="Proteomes" id="UP001152797"/>
    </source>
</evidence>
<evidence type="ECO:0000313" key="2">
    <source>
        <dbReference type="EMBL" id="CAL1140603.1"/>
    </source>
</evidence>
<dbReference type="Gene3D" id="2.60.120.620">
    <property type="entry name" value="q2cbj1_9rhob like domain"/>
    <property type="match status" value="1"/>
</dbReference>
<proteinExistence type="predicted"/>
<dbReference type="EMBL" id="CAMXCT020001147">
    <property type="protein sequence ID" value="CAL1140603.1"/>
    <property type="molecule type" value="Genomic_DNA"/>
</dbReference>
<keyword evidence="4" id="KW-1185">Reference proteome</keyword>
<gene>
    <name evidence="1" type="ORF">C1SCF055_LOCUS14519</name>
</gene>
<dbReference type="EMBL" id="CAMXCT010001147">
    <property type="protein sequence ID" value="CAI3987228.1"/>
    <property type="molecule type" value="Genomic_DNA"/>
</dbReference>
<reference evidence="1" key="1">
    <citation type="submission" date="2022-10" db="EMBL/GenBank/DDBJ databases">
        <authorList>
            <person name="Chen Y."/>
            <person name="Dougan E. K."/>
            <person name="Chan C."/>
            <person name="Rhodes N."/>
            <person name="Thang M."/>
        </authorList>
    </citation>
    <scope>NUCLEOTIDE SEQUENCE</scope>
</reference>
<dbReference type="AlphaFoldDB" id="A0A9P1FSY5"/>
<keyword evidence="3" id="KW-0223">Dioxygenase</keyword>
<evidence type="ECO:0000313" key="1">
    <source>
        <dbReference type="EMBL" id="CAI3987228.1"/>
    </source>
</evidence>
<name>A0A9P1FSY5_9DINO</name>
<protein>
    <submittedName>
        <fullName evidence="3">Prolyl 4-hydroxylase alpha subunit Fe(2+) 2OG dioxygenase domain-containing protein</fullName>
    </submittedName>
</protein>
<organism evidence="1">
    <name type="scientific">Cladocopium goreaui</name>
    <dbReference type="NCBI Taxonomy" id="2562237"/>
    <lineage>
        <taxon>Eukaryota</taxon>
        <taxon>Sar</taxon>
        <taxon>Alveolata</taxon>
        <taxon>Dinophyceae</taxon>
        <taxon>Suessiales</taxon>
        <taxon>Symbiodiniaceae</taxon>
        <taxon>Cladocopium</taxon>
    </lineage>
</organism>
<keyword evidence="3" id="KW-0560">Oxidoreductase</keyword>
<dbReference type="OrthoDB" id="443916at2759"/>
<accession>A0A9P1FSY5</accession>
<dbReference type="EMBL" id="CAMXCT030001147">
    <property type="protein sequence ID" value="CAL4774540.1"/>
    <property type="molecule type" value="Genomic_DNA"/>
</dbReference>
<comment type="caution">
    <text evidence="1">The sequence shown here is derived from an EMBL/GenBank/DDBJ whole genome shotgun (WGS) entry which is preliminary data.</text>
</comment>
<dbReference type="GO" id="GO:0051213">
    <property type="term" value="F:dioxygenase activity"/>
    <property type="evidence" value="ECO:0007669"/>
    <property type="project" value="UniProtKB-KW"/>
</dbReference>
<reference evidence="2" key="2">
    <citation type="submission" date="2024-04" db="EMBL/GenBank/DDBJ databases">
        <authorList>
            <person name="Chen Y."/>
            <person name="Shah S."/>
            <person name="Dougan E. K."/>
            <person name="Thang M."/>
            <person name="Chan C."/>
        </authorList>
    </citation>
    <scope>NUCLEOTIDE SEQUENCE [LARGE SCALE GENOMIC DNA]</scope>
</reference>
<sequence length="240" mass="27016">MLRHAAPAFVQRSLGGRLWRLFDGALSACEVKEVLSGVAASPYFGRNRSGHDFYHGTEGFSLVFRSAWRAQVEQQFPYFQHLFSQTLHPECNCFYLTVLFARRDGQRYHTDDFFESYGRKAPRPSDLVSVVYCTPEAIEGGELLLLNVDASSPPIHRGREPPETILAQLAPSCGRLVHFDGRLLHGVAPWRPAQNGDAHGVAQRVSVVIEQAKLSRIIARRVPSFSVFCQRRHREISLAV</sequence>
<dbReference type="Proteomes" id="UP001152797">
    <property type="component" value="Unassembled WGS sequence"/>
</dbReference>